<dbReference type="Pfam" id="PF00646">
    <property type="entry name" value="F-box"/>
    <property type="match status" value="1"/>
</dbReference>
<keyword evidence="3" id="KW-1185">Reference proteome</keyword>
<accession>A0AAV5TID3</accession>
<comment type="caution">
    <text evidence="2">The sequence shown here is derived from an EMBL/GenBank/DDBJ whole genome shotgun (WGS) entry which is preliminary data.</text>
</comment>
<feature type="domain" description="F-box" evidence="1">
    <location>
        <begin position="1"/>
        <end position="46"/>
    </location>
</feature>
<evidence type="ECO:0000313" key="3">
    <source>
        <dbReference type="Proteomes" id="UP001432027"/>
    </source>
</evidence>
<feature type="non-terminal residue" evidence="2">
    <location>
        <position position="1"/>
    </location>
</feature>
<proteinExistence type="predicted"/>
<organism evidence="2 3">
    <name type="scientific">Pristionchus entomophagus</name>
    <dbReference type="NCBI Taxonomy" id="358040"/>
    <lineage>
        <taxon>Eukaryota</taxon>
        <taxon>Metazoa</taxon>
        <taxon>Ecdysozoa</taxon>
        <taxon>Nematoda</taxon>
        <taxon>Chromadorea</taxon>
        <taxon>Rhabditida</taxon>
        <taxon>Rhabditina</taxon>
        <taxon>Diplogasteromorpha</taxon>
        <taxon>Diplogasteroidea</taxon>
        <taxon>Neodiplogasteridae</taxon>
        <taxon>Pristionchus</taxon>
    </lineage>
</organism>
<sequence length="319" mass="36404">DSFPPEVLEKIIAKLPQQSRVALRMVSRRFNNIVQPFELQTLTLQMDHAIRSSKIIDRDDPDKATCFRRFAFPPTCNYSFFESTKIGHLEISKSNPIFIEDDNVEHLTALLSGCAVEKVTLVFDIRTIANLNKVPSFLSSLQAMHVVFALEKTMHYDMITPFLLDDFAAKLVSAGVREVSFSGEHVNGRVQEGRPQTEDHAWHLCDSPAFSFDLLLNFFEAGIKNITVYTKALEHLSKDISKEEFDSFLENLDRLAGPVRAELFLTRSSELWDPPNSRDGRYKRYDNDRAIVHVTTSTVKVPPTPRPAGYRQHVTIEYK</sequence>
<gene>
    <name evidence="2" type="ORF">PENTCL1PPCAC_16283</name>
</gene>
<protein>
    <recommendedName>
        <fullName evidence="1">F-box domain-containing protein</fullName>
    </recommendedName>
</protein>
<dbReference type="Proteomes" id="UP001432027">
    <property type="component" value="Unassembled WGS sequence"/>
</dbReference>
<name>A0AAV5TID3_9BILA</name>
<dbReference type="SUPFAM" id="SSF81383">
    <property type="entry name" value="F-box domain"/>
    <property type="match status" value="1"/>
</dbReference>
<dbReference type="InterPro" id="IPR036047">
    <property type="entry name" value="F-box-like_dom_sf"/>
</dbReference>
<dbReference type="AlphaFoldDB" id="A0AAV5TID3"/>
<dbReference type="InterPro" id="IPR001810">
    <property type="entry name" value="F-box_dom"/>
</dbReference>
<dbReference type="SMART" id="SM00256">
    <property type="entry name" value="FBOX"/>
    <property type="match status" value="1"/>
</dbReference>
<dbReference type="EMBL" id="BTSX01000004">
    <property type="protein sequence ID" value="GMS94108.1"/>
    <property type="molecule type" value="Genomic_DNA"/>
</dbReference>
<dbReference type="PROSITE" id="PS50181">
    <property type="entry name" value="FBOX"/>
    <property type="match status" value="1"/>
</dbReference>
<reference evidence="2" key="1">
    <citation type="submission" date="2023-10" db="EMBL/GenBank/DDBJ databases">
        <title>Genome assembly of Pristionchus species.</title>
        <authorList>
            <person name="Yoshida K."/>
            <person name="Sommer R.J."/>
        </authorList>
    </citation>
    <scope>NUCLEOTIDE SEQUENCE</scope>
    <source>
        <strain evidence="2">RS0144</strain>
    </source>
</reference>
<dbReference type="CDD" id="cd09917">
    <property type="entry name" value="F-box_SF"/>
    <property type="match status" value="1"/>
</dbReference>
<evidence type="ECO:0000313" key="2">
    <source>
        <dbReference type="EMBL" id="GMS94108.1"/>
    </source>
</evidence>
<evidence type="ECO:0000259" key="1">
    <source>
        <dbReference type="PROSITE" id="PS50181"/>
    </source>
</evidence>